<keyword evidence="6" id="KW-1185">Reference proteome</keyword>
<protein>
    <recommendedName>
        <fullName evidence="3">C-type lectin domain-containing protein</fullName>
    </recommendedName>
</protein>
<dbReference type="CTD" id="20202644"/>
<dbReference type="EMBL" id="AMQM01003176">
    <property type="status" value="NOT_ANNOTATED_CDS"/>
    <property type="molecule type" value="Genomic_DNA"/>
</dbReference>
<reference evidence="4 6" key="2">
    <citation type="journal article" date="2013" name="Nature">
        <title>Insights into bilaterian evolution from three spiralian genomes.</title>
        <authorList>
            <person name="Simakov O."/>
            <person name="Marletaz F."/>
            <person name="Cho S.J."/>
            <person name="Edsinger-Gonzales E."/>
            <person name="Havlak P."/>
            <person name="Hellsten U."/>
            <person name="Kuo D.H."/>
            <person name="Larsson T."/>
            <person name="Lv J."/>
            <person name="Arendt D."/>
            <person name="Savage R."/>
            <person name="Osoegawa K."/>
            <person name="de Jong P."/>
            <person name="Grimwood J."/>
            <person name="Chapman J.A."/>
            <person name="Shapiro H."/>
            <person name="Aerts A."/>
            <person name="Otillar R.P."/>
            <person name="Terry A.Y."/>
            <person name="Boore J.L."/>
            <person name="Grigoriev I.V."/>
            <person name="Lindberg D.R."/>
            <person name="Seaver E.C."/>
            <person name="Weisblat D.A."/>
            <person name="Putnam N.H."/>
            <person name="Rokhsar D.S."/>
        </authorList>
    </citation>
    <scope>NUCLEOTIDE SEQUENCE</scope>
</reference>
<keyword evidence="1" id="KW-0472">Membrane</keyword>
<dbReference type="AlphaFoldDB" id="T1F1E4"/>
<dbReference type="InterPro" id="IPR016186">
    <property type="entry name" value="C-type_lectin-like/link_sf"/>
</dbReference>
<dbReference type="OrthoDB" id="441660at2759"/>
<dbReference type="SUPFAM" id="SSF56436">
    <property type="entry name" value="C-type lectin-like"/>
    <property type="match status" value="1"/>
</dbReference>
<dbReference type="KEGG" id="hro:HELRODRAFT_169103"/>
<dbReference type="GeneID" id="20202644"/>
<evidence type="ECO:0000313" key="5">
    <source>
        <dbReference type="EnsemblMetazoa" id="HelroP169103"/>
    </source>
</evidence>
<keyword evidence="1" id="KW-0812">Transmembrane</keyword>
<organism evidence="5 6">
    <name type="scientific">Helobdella robusta</name>
    <name type="common">Californian leech</name>
    <dbReference type="NCBI Taxonomy" id="6412"/>
    <lineage>
        <taxon>Eukaryota</taxon>
        <taxon>Metazoa</taxon>
        <taxon>Spiralia</taxon>
        <taxon>Lophotrochozoa</taxon>
        <taxon>Annelida</taxon>
        <taxon>Clitellata</taxon>
        <taxon>Hirudinea</taxon>
        <taxon>Rhynchobdellida</taxon>
        <taxon>Glossiphoniidae</taxon>
        <taxon>Helobdella</taxon>
    </lineage>
</organism>
<dbReference type="HOGENOM" id="CLU_740279_0_0_1"/>
<keyword evidence="1" id="KW-1133">Transmembrane helix</keyword>
<reference evidence="5" key="3">
    <citation type="submission" date="2015-06" db="UniProtKB">
        <authorList>
            <consortium name="EnsemblMetazoa"/>
        </authorList>
    </citation>
    <scope>IDENTIFICATION</scope>
</reference>
<evidence type="ECO:0000256" key="1">
    <source>
        <dbReference type="SAM" id="Phobius"/>
    </source>
</evidence>
<feature type="transmembrane region" description="Helical" evidence="1">
    <location>
        <begin position="314"/>
        <end position="335"/>
    </location>
</feature>
<gene>
    <name evidence="5" type="primary">20202644</name>
    <name evidence="4" type="ORF">HELRODRAFT_169103</name>
</gene>
<dbReference type="InterPro" id="IPR016187">
    <property type="entry name" value="CTDL_fold"/>
</dbReference>
<evidence type="ECO:0000313" key="6">
    <source>
        <dbReference type="Proteomes" id="UP000015101"/>
    </source>
</evidence>
<feature type="domain" description="C-type lectin" evidence="3">
    <location>
        <begin position="173"/>
        <end position="311"/>
    </location>
</feature>
<feature type="signal peptide" evidence="2">
    <location>
        <begin position="1"/>
        <end position="22"/>
    </location>
</feature>
<name>T1F1E4_HELRO</name>
<dbReference type="InterPro" id="IPR001304">
    <property type="entry name" value="C-type_lectin-like"/>
</dbReference>
<proteinExistence type="predicted"/>
<dbReference type="SMART" id="SM00034">
    <property type="entry name" value="CLECT"/>
    <property type="match status" value="1"/>
</dbReference>
<feature type="chain" id="PRO_5010980169" description="C-type lectin domain-containing protein" evidence="2">
    <location>
        <begin position="23"/>
        <end position="374"/>
    </location>
</feature>
<dbReference type="Gene3D" id="3.10.100.10">
    <property type="entry name" value="Mannose-Binding Protein A, subunit A"/>
    <property type="match status" value="1"/>
</dbReference>
<dbReference type="RefSeq" id="XP_009013180.1">
    <property type="nucleotide sequence ID" value="XM_009014932.1"/>
</dbReference>
<sequence>MLSYVKLFLAAVYIADLSDIRAHPQRVCNNHYCLLSVRAVEPGDFEDKETFCSHNNNHNRNNHIYNSDMKAWLLEIYDESIEKLLEKFLSGRHVNGNILLNVEARGGNWTWLNGKQFIGSIFDNGGKPNWVGRVTRTYAGDDFQFLADSHLTKYDALCRAETNQCSHPHSWQCNSQCIFPLNENFTWNEAQNECIKKDGELASFDDWDSLKFNQTSRAWVQNLSMPTYWIGLTRRVVKWRHAGKFVKYNRWRASDLIVEAEAKEQTCVFMMSEHQTTNKHQIMNEHQIMNKSFNVGWFTAPCNQSYHVVCMPVFNYWFGIIFPIMILLECVVVWMRCMDLLCFKPKTNKGPTDVLEPTVELSDQKPPVQLKISL</sequence>
<dbReference type="CDD" id="cd00037">
    <property type="entry name" value="CLECT"/>
    <property type="match status" value="1"/>
</dbReference>
<evidence type="ECO:0000259" key="3">
    <source>
        <dbReference type="PROSITE" id="PS50041"/>
    </source>
</evidence>
<accession>T1F1E4</accession>
<dbReference type="EMBL" id="KB096023">
    <property type="protein sequence ID" value="ESO09158.1"/>
    <property type="molecule type" value="Genomic_DNA"/>
</dbReference>
<dbReference type="EnsemblMetazoa" id="HelroT169103">
    <property type="protein sequence ID" value="HelroP169103"/>
    <property type="gene ID" value="HelroG169103"/>
</dbReference>
<dbReference type="PROSITE" id="PS50041">
    <property type="entry name" value="C_TYPE_LECTIN_2"/>
    <property type="match status" value="1"/>
</dbReference>
<dbReference type="Proteomes" id="UP000015101">
    <property type="component" value="Unassembled WGS sequence"/>
</dbReference>
<reference evidence="6" key="1">
    <citation type="submission" date="2012-12" db="EMBL/GenBank/DDBJ databases">
        <authorList>
            <person name="Hellsten U."/>
            <person name="Grimwood J."/>
            <person name="Chapman J.A."/>
            <person name="Shapiro H."/>
            <person name="Aerts A."/>
            <person name="Otillar R.P."/>
            <person name="Terry A.Y."/>
            <person name="Boore J.L."/>
            <person name="Simakov O."/>
            <person name="Marletaz F."/>
            <person name="Cho S.-J."/>
            <person name="Edsinger-Gonzales E."/>
            <person name="Havlak P."/>
            <person name="Kuo D.-H."/>
            <person name="Larsson T."/>
            <person name="Lv J."/>
            <person name="Arendt D."/>
            <person name="Savage R."/>
            <person name="Osoegawa K."/>
            <person name="de Jong P."/>
            <person name="Lindberg D.R."/>
            <person name="Seaver E.C."/>
            <person name="Weisblat D.A."/>
            <person name="Putnam N.H."/>
            <person name="Grigoriev I.V."/>
            <person name="Rokhsar D.S."/>
        </authorList>
    </citation>
    <scope>NUCLEOTIDE SEQUENCE</scope>
</reference>
<dbReference type="InParanoid" id="T1F1E4"/>
<evidence type="ECO:0000313" key="4">
    <source>
        <dbReference type="EMBL" id="ESO09158.1"/>
    </source>
</evidence>
<evidence type="ECO:0000256" key="2">
    <source>
        <dbReference type="SAM" id="SignalP"/>
    </source>
</evidence>
<keyword evidence="2" id="KW-0732">Signal</keyword>